<keyword evidence="2" id="KW-1185">Reference proteome</keyword>
<reference evidence="1 2" key="1">
    <citation type="journal article" date="2019" name="Sci. Rep.">
        <title>Orb-weaving spider Araneus ventricosus genome elucidates the spidroin gene catalogue.</title>
        <authorList>
            <person name="Kono N."/>
            <person name="Nakamura H."/>
            <person name="Ohtoshi R."/>
            <person name="Moran D.A.P."/>
            <person name="Shinohara A."/>
            <person name="Yoshida Y."/>
            <person name="Fujiwara M."/>
            <person name="Mori M."/>
            <person name="Tomita M."/>
            <person name="Arakawa K."/>
        </authorList>
    </citation>
    <scope>NUCLEOTIDE SEQUENCE [LARGE SCALE GENOMIC DNA]</scope>
</reference>
<protein>
    <submittedName>
        <fullName evidence="1">Uncharacterized protein</fullName>
    </submittedName>
</protein>
<evidence type="ECO:0000313" key="1">
    <source>
        <dbReference type="EMBL" id="GBN06424.1"/>
    </source>
</evidence>
<comment type="caution">
    <text evidence="1">The sequence shown here is derived from an EMBL/GenBank/DDBJ whole genome shotgun (WGS) entry which is preliminary data.</text>
</comment>
<dbReference type="EMBL" id="BGPR01005063">
    <property type="protein sequence ID" value="GBN06424.1"/>
    <property type="molecule type" value="Genomic_DNA"/>
</dbReference>
<name>A0A4Y2KVD1_ARAVE</name>
<proteinExistence type="predicted"/>
<gene>
    <name evidence="1" type="ORF">AVEN_78121_1</name>
</gene>
<dbReference type="Proteomes" id="UP000499080">
    <property type="component" value="Unassembled WGS sequence"/>
</dbReference>
<dbReference type="AlphaFoldDB" id="A0A4Y2KVD1"/>
<organism evidence="1 2">
    <name type="scientific">Araneus ventricosus</name>
    <name type="common">Orbweaver spider</name>
    <name type="synonym">Epeira ventricosa</name>
    <dbReference type="NCBI Taxonomy" id="182803"/>
    <lineage>
        <taxon>Eukaryota</taxon>
        <taxon>Metazoa</taxon>
        <taxon>Ecdysozoa</taxon>
        <taxon>Arthropoda</taxon>
        <taxon>Chelicerata</taxon>
        <taxon>Arachnida</taxon>
        <taxon>Araneae</taxon>
        <taxon>Araneomorphae</taxon>
        <taxon>Entelegynae</taxon>
        <taxon>Araneoidea</taxon>
        <taxon>Araneidae</taxon>
        <taxon>Araneus</taxon>
    </lineage>
</organism>
<evidence type="ECO:0000313" key="2">
    <source>
        <dbReference type="Proteomes" id="UP000499080"/>
    </source>
</evidence>
<dbReference type="OrthoDB" id="6428063at2759"/>
<accession>A0A4Y2KVD1</accession>
<sequence length="100" mass="11841">MAAWMKRLIFNCRNSTSRITGELSHQEIEQAELKIVKMKQDEYFIHDVSRKKLNSLATYKDGEGILRVKTKITYRKDSEDFKNPYHFTISSPSRREIDND</sequence>